<dbReference type="AlphaFoldDB" id="A0A934NTF7"/>
<keyword evidence="3" id="KW-0804">Transcription</keyword>
<evidence type="ECO:0000313" key="6">
    <source>
        <dbReference type="Proteomes" id="UP000655868"/>
    </source>
</evidence>
<name>A0A934NTF7_9NOCA</name>
<organism evidence="5 6">
    <name type="scientific">Antrihabitans stalagmiti</name>
    <dbReference type="NCBI Taxonomy" id="2799499"/>
    <lineage>
        <taxon>Bacteria</taxon>
        <taxon>Bacillati</taxon>
        <taxon>Actinomycetota</taxon>
        <taxon>Actinomycetes</taxon>
        <taxon>Mycobacteriales</taxon>
        <taxon>Nocardiaceae</taxon>
        <taxon>Antrihabitans</taxon>
    </lineage>
</organism>
<dbReference type="SUPFAM" id="SSF46689">
    <property type="entry name" value="Homeodomain-like"/>
    <property type="match status" value="1"/>
</dbReference>
<dbReference type="GO" id="GO:0003700">
    <property type="term" value="F:DNA-binding transcription factor activity"/>
    <property type="evidence" value="ECO:0007669"/>
    <property type="project" value="InterPro"/>
</dbReference>
<evidence type="ECO:0000256" key="1">
    <source>
        <dbReference type="ARBA" id="ARBA00023015"/>
    </source>
</evidence>
<dbReference type="PROSITE" id="PS01124">
    <property type="entry name" value="HTH_ARAC_FAMILY_2"/>
    <property type="match status" value="1"/>
</dbReference>
<dbReference type="SMART" id="SM00342">
    <property type="entry name" value="HTH_ARAC"/>
    <property type="match status" value="1"/>
</dbReference>
<reference evidence="5" key="1">
    <citation type="submission" date="2020-12" db="EMBL/GenBank/DDBJ databases">
        <title>Antrihabitans popcorni sp. nov. and Antrihabitans auranticaus sp. nov., isolated from a larva cave.</title>
        <authorList>
            <person name="Lee S.D."/>
            <person name="Kim I.S."/>
        </authorList>
    </citation>
    <scope>NUCLEOTIDE SEQUENCE</scope>
    <source>
        <strain evidence="5">YC3-6</strain>
    </source>
</reference>
<comment type="caution">
    <text evidence="5">The sequence shown here is derived from an EMBL/GenBank/DDBJ whole genome shotgun (WGS) entry which is preliminary data.</text>
</comment>
<dbReference type="RefSeq" id="WP_199705859.1">
    <property type="nucleotide sequence ID" value="NZ_JAEMNV010000006.1"/>
</dbReference>
<dbReference type="EMBL" id="JAEMNV010000006">
    <property type="protein sequence ID" value="MBJ8340977.1"/>
    <property type="molecule type" value="Genomic_DNA"/>
</dbReference>
<dbReference type="InterPro" id="IPR018060">
    <property type="entry name" value="HTH_AraC"/>
</dbReference>
<dbReference type="GO" id="GO:0043565">
    <property type="term" value="F:sequence-specific DNA binding"/>
    <property type="evidence" value="ECO:0007669"/>
    <property type="project" value="InterPro"/>
</dbReference>
<dbReference type="PANTHER" id="PTHR46796:SF15">
    <property type="entry name" value="BLL1074 PROTEIN"/>
    <property type="match status" value="1"/>
</dbReference>
<feature type="domain" description="HTH araC/xylS-type" evidence="4">
    <location>
        <begin position="198"/>
        <end position="282"/>
    </location>
</feature>
<evidence type="ECO:0000259" key="4">
    <source>
        <dbReference type="PROSITE" id="PS01124"/>
    </source>
</evidence>
<sequence length="301" mass="33277">MATNRFGWFVPHRLPTLEKVTGISEGSFRLAAPRLRQFVRGYSGYRLQGFAPGEHVGMPSPYLTVIITIGDPLDVSRAVERPQDRSRWHTLASGIASVPCTISHDGNQHGIQAAFTPLGARAIFGVPTAALGGWLVDLDDLLGADARELRERVALHDDWPSRFDVLDEIFLRRADDYVMDPTLERAWGLLVGSGGGNRVAEVAADVGWSRRHLVNRFSAEFGVTPKDSARIARFSVAHEMLRQVEIPPLSEVAARCGYYDQAHMARDWRDLAGMAPSVWRAAEVFAFVQGESRGELADWTA</sequence>
<dbReference type="Pfam" id="PF12833">
    <property type="entry name" value="HTH_18"/>
    <property type="match status" value="1"/>
</dbReference>
<proteinExistence type="predicted"/>
<dbReference type="PANTHER" id="PTHR46796">
    <property type="entry name" value="HTH-TYPE TRANSCRIPTIONAL ACTIVATOR RHAS-RELATED"/>
    <property type="match status" value="1"/>
</dbReference>
<dbReference type="InterPro" id="IPR009057">
    <property type="entry name" value="Homeodomain-like_sf"/>
</dbReference>
<keyword evidence="2" id="KW-0238">DNA-binding</keyword>
<dbReference type="Proteomes" id="UP000655868">
    <property type="component" value="Unassembled WGS sequence"/>
</dbReference>
<evidence type="ECO:0000313" key="5">
    <source>
        <dbReference type="EMBL" id="MBJ8340977.1"/>
    </source>
</evidence>
<evidence type="ECO:0000256" key="3">
    <source>
        <dbReference type="ARBA" id="ARBA00023163"/>
    </source>
</evidence>
<evidence type="ECO:0000256" key="2">
    <source>
        <dbReference type="ARBA" id="ARBA00023125"/>
    </source>
</evidence>
<protein>
    <submittedName>
        <fullName evidence="5">AraC family transcriptional regulator</fullName>
    </submittedName>
</protein>
<gene>
    <name evidence="5" type="ORF">JGU71_18995</name>
</gene>
<dbReference type="InterPro" id="IPR050204">
    <property type="entry name" value="AraC_XylS_family_regulators"/>
</dbReference>
<dbReference type="Gene3D" id="1.10.10.60">
    <property type="entry name" value="Homeodomain-like"/>
    <property type="match status" value="1"/>
</dbReference>
<keyword evidence="6" id="KW-1185">Reference proteome</keyword>
<keyword evidence="1" id="KW-0805">Transcription regulation</keyword>
<accession>A0A934NTF7</accession>